<organism evidence="2 3">
    <name type="scientific">Rossellomorea vietnamensis</name>
    <dbReference type="NCBI Taxonomy" id="218284"/>
    <lineage>
        <taxon>Bacteria</taxon>
        <taxon>Bacillati</taxon>
        <taxon>Bacillota</taxon>
        <taxon>Bacilli</taxon>
        <taxon>Bacillales</taxon>
        <taxon>Bacillaceae</taxon>
        <taxon>Rossellomorea</taxon>
    </lineage>
</organism>
<dbReference type="PATRIC" id="fig|218284.4.peg.3552"/>
<dbReference type="Proteomes" id="UP000050398">
    <property type="component" value="Unassembled WGS sequence"/>
</dbReference>
<dbReference type="RefSeq" id="WP_060672440.1">
    <property type="nucleotide sequence ID" value="NZ_JBCNGU010000018.1"/>
</dbReference>
<sequence>MTTLVNDIAKITLSTPFAVGDVNVYLVKGDALTLVDAGPLTDTAWMQLSDQLSLLGYTPQDIEQIVLTHHHPDHAGLLDRFSSGVTIYGHNYNRFWLQRDDHFHEVYDRFFTELAIESGLPEEFLPAIQKFKNPLKFMGNRKLDAAIGEGDRVPGMEGWQVIETLGHAQSHLSFYRESDGVLIAGDHILATISPNPLIEPPFEGESERSKPLLQYNASLKKLSDFPISLAYTGHGDNVTDVHGLIPKRLGKQDERARGVFDMIKGNRVTVFEICRKLFPSVYRKELGLTLSETIGQLDYLEANHDIQKEKHEGIYYYFA</sequence>
<dbReference type="PANTHER" id="PTHR23131">
    <property type="entry name" value="ENDORIBONUCLEASE LACTB2"/>
    <property type="match status" value="1"/>
</dbReference>
<dbReference type="SUPFAM" id="SSF56281">
    <property type="entry name" value="Metallo-hydrolase/oxidoreductase"/>
    <property type="match status" value="1"/>
</dbReference>
<dbReference type="AlphaFoldDB" id="A0A0P6WUM7"/>
<dbReference type="PANTHER" id="PTHR23131:SF4">
    <property type="entry name" value="METALLO-BETA-LACTAMASE SUPERFAMILY POTEIN"/>
    <property type="match status" value="1"/>
</dbReference>
<dbReference type="Pfam" id="PF00753">
    <property type="entry name" value="Lactamase_B"/>
    <property type="match status" value="1"/>
</dbReference>
<comment type="caution">
    <text evidence="2">The sequence shown here is derived from an EMBL/GenBank/DDBJ whole genome shotgun (WGS) entry which is preliminary data.</text>
</comment>
<name>A0A0P6WUM7_9BACI</name>
<gene>
    <name evidence="2" type="ORF">AM506_09480</name>
</gene>
<proteinExistence type="predicted"/>
<accession>A0A0P6WUM7</accession>
<feature type="domain" description="Metallo-beta-lactamase" evidence="1">
    <location>
        <begin position="21"/>
        <end position="234"/>
    </location>
</feature>
<dbReference type="InterPro" id="IPR001279">
    <property type="entry name" value="Metallo-B-lactamas"/>
</dbReference>
<dbReference type="EMBL" id="LIXZ01000006">
    <property type="protein sequence ID" value="KPL59879.1"/>
    <property type="molecule type" value="Genomic_DNA"/>
</dbReference>
<dbReference type="InterPro" id="IPR036866">
    <property type="entry name" value="RibonucZ/Hydroxyglut_hydro"/>
</dbReference>
<reference evidence="2 3" key="1">
    <citation type="submission" date="2015-08" db="EMBL/GenBank/DDBJ databases">
        <title>Draft Genome Sequence of Bacillus vietnamensis UCD-SED5.</title>
        <authorList>
            <person name="Lee R.D."/>
            <person name="Jospin G."/>
            <person name="Lang J.M."/>
            <person name="Coil D.A."/>
            <person name="Eisen J.A."/>
        </authorList>
    </citation>
    <scope>NUCLEOTIDE SEQUENCE [LARGE SCALE GENOMIC DNA]</scope>
    <source>
        <strain evidence="2 3">UCD-SED5</strain>
    </source>
</reference>
<evidence type="ECO:0000313" key="2">
    <source>
        <dbReference type="EMBL" id="KPL59879.1"/>
    </source>
</evidence>
<evidence type="ECO:0000259" key="1">
    <source>
        <dbReference type="SMART" id="SM00849"/>
    </source>
</evidence>
<dbReference type="SMART" id="SM00849">
    <property type="entry name" value="Lactamase_B"/>
    <property type="match status" value="1"/>
</dbReference>
<dbReference type="Gene3D" id="3.60.15.10">
    <property type="entry name" value="Ribonuclease Z/Hydroxyacylglutathione hydrolase-like"/>
    <property type="match status" value="1"/>
</dbReference>
<evidence type="ECO:0000313" key="3">
    <source>
        <dbReference type="Proteomes" id="UP000050398"/>
    </source>
</evidence>
<dbReference type="OrthoDB" id="2971563at2"/>
<dbReference type="InterPro" id="IPR050662">
    <property type="entry name" value="Sec-metab_biosynth-thioest"/>
</dbReference>
<protein>
    <submittedName>
        <fullName evidence="2">Beta-lactamase</fullName>
    </submittedName>
</protein>